<feature type="compositionally biased region" description="Gly residues" evidence="1">
    <location>
        <begin position="164"/>
        <end position="178"/>
    </location>
</feature>
<keyword evidence="4" id="KW-1185">Reference proteome</keyword>
<keyword evidence="2" id="KW-0732">Signal</keyword>
<feature type="chain" id="PRO_5002076867" evidence="2">
    <location>
        <begin position="18"/>
        <end position="221"/>
    </location>
</feature>
<feature type="region of interest" description="Disordered" evidence="1">
    <location>
        <begin position="160"/>
        <end position="180"/>
    </location>
</feature>
<dbReference type="AlphaFoldDB" id="A0A0B2V624"/>
<proteinExistence type="predicted"/>
<evidence type="ECO:0000313" key="4">
    <source>
        <dbReference type="Proteomes" id="UP000031036"/>
    </source>
</evidence>
<accession>A0A0B2V624</accession>
<name>A0A0B2V624_TOXCA</name>
<dbReference type="EMBL" id="JPKZ01002008">
    <property type="protein sequence ID" value="KHN78871.1"/>
    <property type="molecule type" value="Genomic_DNA"/>
</dbReference>
<evidence type="ECO:0000256" key="1">
    <source>
        <dbReference type="SAM" id="MobiDB-lite"/>
    </source>
</evidence>
<feature type="signal peptide" evidence="2">
    <location>
        <begin position="1"/>
        <end position="17"/>
    </location>
</feature>
<evidence type="ECO:0000256" key="2">
    <source>
        <dbReference type="SAM" id="SignalP"/>
    </source>
</evidence>
<comment type="caution">
    <text evidence="3">The sequence shown here is derived from an EMBL/GenBank/DDBJ whole genome shotgun (WGS) entry which is preliminary data.</text>
</comment>
<evidence type="ECO:0000313" key="3">
    <source>
        <dbReference type="EMBL" id="KHN78871.1"/>
    </source>
</evidence>
<organism evidence="3 4">
    <name type="scientific">Toxocara canis</name>
    <name type="common">Canine roundworm</name>
    <dbReference type="NCBI Taxonomy" id="6265"/>
    <lineage>
        <taxon>Eukaryota</taxon>
        <taxon>Metazoa</taxon>
        <taxon>Ecdysozoa</taxon>
        <taxon>Nematoda</taxon>
        <taxon>Chromadorea</taxon>
        <taxon>Rhabditida</taxon>
        <taxon>Spirurina</taxon>
        <taxon>Ascaridomorpha</taxon>
        <taxon>Ascaridoidea</taxon>
        <taxon>Toxocaridae</taxon>
        <taxon>Toxocara</taxon>
    </lineage>
</organism>
<gene>
    <name evidence="3" type="ORF">Tcan_04077</name>
</gene>
<dbReference type="Proteomes" id="UP000031036">
    <property type="component" value="Unassembled WGS sequence"/>
</dbReference>
<sequence>MSAMWRVLLLYLVGAVADEVEDVVFHEIPSKVDLGMAPNSSITCEDSTGLIYPQSGFGWRICFERSKCFPAFEKISKDRALSRKILNYFSQMTQEGPVYIRNICYLYRLEVSLRKSEKVLKWHWVCSNEARAKRRFFEDFLFCDRNPMGTGKRIFSISVSNGKPGSGRGEGKTGGKGKQVGDIVGNEGGSLILSGETFPKTQIHETKTGRISGFFFQEYHV</sequence>
<reference evidence="3 4" key="1">
    <citation type="submission" date="2014-11" db="EMBL/GenBank/DDBJ databases">
        <title>Genetic blueprint of the zoonotic pathogen Toxocara canis.</title>
        <authorList>
            <person name="Zhu X.-Q."/>
            <person name="Korhonen P.K."/>
            <person name="Cai H."/>
            <person name="Young N.D."/>
            <person name="Nejsum P."/>
            <person name="von Samson-Himmelstjerna G."/>
            <person name="Boag P.R."/>
            <person name="Tan P."/>
            <person name="Li Q."/>
            <person name="Min J."/>
            <person name="Yang Y."/>
            <person name="Wang X."/>
            <person name="Fang X."/>
            <person name="Hall R.S."/>
            <person name="Hofmann A."/>
            <person name="Sternberg P.W."/>
            <person name="Jex A.R."/>
            <person name="Gasser R.B."/>
        </authorList>
    </citation>
    <scope>NUCLEOTIDE SEQUENCE [LARGE SCALE GENOMIC DNA]</scope>
    <source>
        <strain evidence="3">PN_DK_2014</strain>
    </source>
</reference>
<protein>
    <submittedName>
        <fullName evidence="3">Uncharacterized protein</fullName>
    </submittedName>
</protein>